<comment type="caution">
    <text evidence="2">The sequence shown here is derived from an EMBL/GenBank/DDBJ whole genome shotgun (WGS) entry which is preliminary data.</text>
</comment>
<dbReference type="EMBL" id="LUGG01000006">
    <property type="protein sequence ID" value="OBZ73824.1"/>
    <property type="molecule type" value="Genomic_DNA"/>
</dbReference>
<dbReference type="Proteomes" id="UP000092993">
    <property type="component" value="Unassembled WGS sequence"/>
</dbReference>
<keyword evidence="3" id="KW-1185">Reference proteome</keyword>
<name>A0A1C7MFN4_GRIFR</name>
<dbReference type="AlphaFoldDB" id="A0A1C7MFN4"/>
<organism evidence="2 3">
    <name type="scientific">Grifola frondosa</name>
    <name type="common">Maitake</name>
    <name type="synonym">Polyporus frondosus</name>
    <dbReference type="NCBI Taxonomy" id="5627"/>
    <lineage>
        <taxon>Eukaryota</taxon>
        <taxon>Fungi</taxon>
        <taxon>Dikarya</taxon>
        <taxon>Basidiomycota</taxon>
        <taxon>Agaricomycotina</taxon>
        <taxon>Agaricomycetes</taxon>
        <taxon>Polyporales</taxon>
        <taxon>Grifolaceae</taxon>
        <taxon>Grifola</taxon>
    </lineage>
</organism>
<accession>A0A1C7MFN4</accession>
<proteinExistence type="predicted"/>
<reference evidence="2 3" key="1">
    <citation type="submission" date="2016-03" db="EMBL/GenBank/DDBJ databases">
        <title>Whole genome sequencing of Grifola frondosa 9006-11.</title>
        <authorList>
            <person name="Min B."/>
            <person name="Park H."/>
            <person name="Kim J.-G."/>
            <person name="Cho H."/>
            <person name="Oh Y.-L."/>
            <person name="Kong W.-S."/>
            <person name="Choi I.-G."/>
        </authorList>
    </citation>
    <scope>NUCLEOTIDE SEQUENCE [LARGE SCALE GENOMIC DNA]</scope>
    <source>
        <strain evidence="2 3">9006-11</strain>
    </source>
</reference>
<feature type="compositionally biased region" description="Acidic residues" evidence="1">
    <location>
        <begin position="1"/>
        <end position="11"/>
    </location>
</feature>
<sequence>MDSSDELDAEEPPAPQIRGGSPARTPGMAKFAKDAAKTLGSHPKSGEERKLLAYDMSGKWAKLKIRLFLNSMAVNSERILLQHPDYRGMFNDIPKKAGPEIELYKIFVCGTVVLVAFHRQLNSCLV</sequence>
<evidence type="ECO:0000256" key="1">
    <source>
        <dbReference type="SAM" id="MobiDB-lite"/>
    </source>
</evidence>
<evidence type="ECO:0000313" key="2">
    <source>
        <dbReference type="EMBL" id="OBZ73824.1"/>
    </source>
</evidence>
<evidence type="ECO:0000313" key="3">
    <source>
        <dbReference type="Proteomes" id="UP000092993"/>
    </source>
</evidence>
<feature type="region of interest" description="Disordered" evidence="1">
    <location>
        <begin position="1"/>
        <end position="28"/>
    </location>
</feature>
<protein>
    <submittedName>
        <fullName evidence="2">Uncharacterized protein</fullName>
    </submittedName>
</protein>
<gene>
    <name evidence="2" type="ORF">A0H81_06331</name>
</gene>